<evidence type="ECO:0008006" key="3">
    <source>
        <dbReference type="Google" id="ProtNLM"/>
    </source>
</evidence>
<dbReference type="Proteomes" id="UP000253099">
    <property type="component" value="Unassembled WGS sequence"/>
</dbReference>
<accession>A0A366MEA2</accession>
<dbReference type="EMBL" id="NIZT01000001">
    <property type="protein sequence ID" value="RBQ24591.1"/>
    <property type="molecule type" value="Genomic_DNA"/>
</dbReference>
<keyword evidence="2" id="KW-1185">Reference proteome</keyword>
<dbReference type="AlphaFoldDB" id="A0A366MEA2"/>
<evidence type="ECO:0000313" key="2">
    <source>
        <dbReference type="Proteomes" id="UP000253099"/>
    </source>
</evidence>
<sequence>MNFINNNVTGNYSNGVLLYIYGSNNTNIIFKDNNIAGLDSGVDLNASNLKNANIFIFNNNITGNSTDLMIVSNNATFGNLYLQNNTINSTSASSSAINLIFLVVQLEELELILLLALRLTM</sequence>
<evidence type="ECO:0000313" key="1">
    <source>
        <dbReference type="EMBL" id="RBQ24591.1"/>
    </source>
</evidence>
<protein>
    <recommendedName>
        <fullName evidence="3">Right handed beta helix domain-containing protein</fullName>
    </recommendedName>
</protein>
<proteinExistence type="predicted"/>
<organism evidence="1 2">
    <name type="scientific">Candidatus Methanobinarius endosymbioticus</name>
    <dbReference type="NCBI Taxonomy" id="2006182"/>
    <lineage>
        <taxon>Archaea</taxon>
        <taxon>Methanobacteriati</taxon>
        <taxon>Methanobacteriota</taxon>
        <taxon>Methanomada group</taxon>
        <taxon>Methanobacteria</taxon>
        <taxon>Methanobacteriales</taxon>
        <taxon>Methanobacteriaceae</taxon>
        <taxon>Candidatus Methanobinarius</taxon>
    </lineage>
</organism>
<name>A0A366MEA2_9EURY</name>
<reference evidence="1 2" key="1">
    <citation type="submission" date="2018-06" db="EMBL/GenBank/DDBJ databases">
        <title>Genomic insight into two independent archaeal endosymbiosis events.</title>
        <authorList>
            <person name="Lind A.E."/>
            <person name="Lewis W.H."/>
            <person name="Spang A."/>
            <person name="Guy L."/>
            <person name="Embley M.T."/>
            <person name="Ettema T.J.G."/>
        </authorList>
    </citation>
    <scope>NUCLEOTIDE SEQUENCE [LARGE SCALE GENOMIC DNA]</scope>
    <source>
        <strain evidence="1">NOE</strain>
    </source>
</reference>
<gene>
    <name evidence="1" type="ORF">ALNOE001_00110</name>
</gene>
<comment type="caution">
    <text evidence="1">The sequence shown here is derived from an EMBL/GenBank/DDBJ whole genome shotgun (WGS) entry which is preliminary data.</text>
</comment>